<reference evidence="2 3" key="1">
    <citation type="submission" date="2016-03" db="EMBL/GenBank/DDBJ databases">
        <authorList>
            <person name="Ploux O."/>
        </authorList>
    </citation>
    <scope>NUCLEOTIDE SEQUENCE [LARGE SCALE GENOMIC DNA]</scope>
    <source>
        <strain evidence="2 3">URUG2</strain>
    </source>
</reference>
<accession>A0A2D3V2F1</accession>
<dbReference type="SUPFAM" id="SSF49777">
    <property type="entry name" value="PEBP-like"/>
    <property type="match status" value="1"/>
</dbReference>
<evidence type="ECO:0000313" key="2">
    <source>
        <dbReference type="EMBL" id="CZT17706.1"/>
    </source>
</evidence>
<dbReference type="InterPro" id="IPR008914">
    <property type="entry name" value="PEBP"/>
</dbReference>
<dbReference type="InterPro" id="IPR036610">
    <property type="entry name" value="PEBP-like_sf"/>
</dbReference>
<feature type="signal peptide" evidence="1">
    <location>
        <begin position="1"/>
        <end position="15"/>
    </location>
</feature>
<dbReference type="CDD" id="cd00866">
    <property type="entry name" value="PEBP_euk"/>
    <property type="match status" value="1"/>
</dbReference>
<evidence type="ECO:0000256" key="1">
    <source>
        <dbReference type="SAM" id="SignalP"/>
    </source>
</evidence>
<gene>
    <name evidence="2" type="ORF">RCC_03543</name>
</gene>
<dbReference type="InterPro" id="IPR035810">
    <property type="entry name" value="PEBP_euk"/>
</dbReference>
<proteinExistence type="predicted"/>
<dbReference type="EMBL" id="FJUY01000004">
    <property type="protein sequence ID" value="CZT17706.1"/>
    <property type="molecule type" value="Genomic_DNA"/>
</dbReference>
<dbReference type="GO" id="GO:0046578">
    <property type="term" value="P:regulation of Ras protein signal transduction"/>
    <property type="evidence" value="ECO:0007669"/>
    <property type="project" value="TreeGrafter"/>
</dbReference>
<evidence type="ECO:0008006" key="4">
    <source>
        <dbReference type="Google" id="ProtNLM"/>
    </source>
</evidence>
<dbReference type="Pfam" id="PF01161">
    <property type="entry name" value="PBP"/>
    <property type="match status" value="1"/>
</dbReference>
<dbReference type="GO" id="GO:0030414">
    <property type="term" value="F:peptidase inhibitor activity"/>
    <property type="evidence" value="ECO:0007669"/>
    <property type="project" value="TreeGrafter"/>
</dbReference>
<dbReference type="GO" id="GO:0005543">
    <property type="term" value="F:phospholipid binding"/>
    <property type="evidence" value="ECO:0007669"/>
    <property type="project" value="TreeGrafter"/>
</dbReference>
<dbReference type="OrthoDB" id="2506647at2759"/>
<dbReference type="PANTHER" id="PTHR11362">
    <property type="entry name" value="PHOSPHATIDYLETHANOLAMINE-BINDING PROTEIN"/>
    <property type="match status" value="1"/>
</dbReference>
<protein>
    <recommendedName>
        <fullName evidence="4">PEBP-like protein</fullName>
    </recommendedName>
</protein>
<name>A0A2D3V2F1_9PEZI</name>
<keyword evidence="3" id="KW-1185">Reference proteome</keyword>
<dbReference type="AlphaFoldDB" id="A0A2D3V2F1"/>
<dbReference type="RefSeq" id="XP_023624597.1">
    <property type="nucleotide sequence ID" value="XM_023768829.1"/>
</dbReference>
<dbReference type="GeneID" id="35598744"/>
<dbReference type="GO" id="GO:0030162">
    <property type="term" value="P:regulation of proteolysis"/>
    <property type="evidence" value="ECO:0007669"/>
    <property type="project" value="TreeGrafter"/>
</dbReference>
<dbReference type="PANTHER" id="PTHR11362:SF148">
    <property type="entry name" value="CARBOXYPEPTIDASE Y INHIBITOR"/>
    <property type="match status" value="1"/>
</dbReference>
<organism evidence="2 3">
    <name type="scientific">Ramularia collo-cygni</name>
    <dbReference type="NCBI Taxonomy" id="112498"/>
    <lineage>
        <taxon>Eukaryota</taxon>
        <taxon>Fungi</taxon>
        <taxon>Dikarya</taxon>
        <taxon>Ascomycota</taxon>
        <taxon>Pezizomycotina</taxon>
        <taxon>Dothideomycetes</taxon>
        <taxon>Dothideomycetidae</taxon>
        <taxon>Mycosphaerellales</taxon>
        <taxon>Mycosphaerellaceae</taxon>
        <taxon>Ramularia</taxon>
    </lineage>
</organism>
<evidence type="ECO:0000313" key="3">
    <source>
        <dbReference type="Proteomes" id="UP000225277"/>
    </source>
</evidence>
<dbReference type="Proteomes" id="UP000225277">
    <property type="component" value="Unassembled WGS sequence"/>
</dbReference>
<sequence length="221" mass="23837">MRLLSLLSLTLVASAASIGERANCDIHASTAEFATSRRALVDARLVPETPAQFQPTGSNVNLIPSFNPTALLNVTYGQKIVRLGNSFSTLETVQAPSITFTAEQGHDPFTTKYTIIMADPDAPDPALPILGSALHEIISDAQPECVTSQMRKEVASYKSPTPLGLPPHRYTFLVYRQPAGYVPPAENQALLFNVTQYATEHGLQGPVAGNFFREGLGNLLD</sequence>
<feature type="chain" id="PRO_5013696183" description="PEBP-like protein" evidence="1">
    <location>
        <begin position="16"/>
        <end position="221"/>
    </location>
</feature>
<dbReference type="STRING" id="112498.A0A2D3V2F1"/>
<dbReference type="Gene3D" id="3.90.280.10">
    <property type="entry name" value="PEBP-like"/>
    <property type="match status" value="1"/>
</dbReference>
<keyword evidence="1" id="KW-0732">Signal</keyword>